<keyword evidence="1" id="KW-1133">Transmembrane helix</keyword>
<protein>
    <recommendedName>
        <fullName evidence="4">Riboflavin biosynthesis protein RibA</fullName>
    </recommendedName>
</protein>
<feature type="transmembrane region" description="Helical" evidence="1">
    <location>
        <begin position="118"/>
        <end position="139"/>
    </location>
</feature>
<keyword evidence="1" id="KW-0472">Membrane</keyword>
<accession>A0A2S9V6J2</accession>
<gene>
    <name evidence="2" type="ORF">C6Y40_19120</name>
</gene>
<reference evidence="3" key="1">
    <citation type="journal article" date="2020" name="Int. J. Syst. Evol. Microbiol.">
        <title>Alteromonas alba sp. nov., a marine bacterium isolated from the seawater of the West Pacific Ocean.</title>
        <authorList>
            <person name="Sun C."/>
            <person name="Wu Y.-H."/>
            <person name="Xamxidin M."/>
            <person name="Cheng H."/>
            <person name="Xu X.-W."/>
        </authorList>
    </citation>
    <scope>NUCLEOTIDE SEQUENCE [LARGE SCALE GENOMIC DNA]</scope>
    <source>
        <strain evidence="3">190</strain>
    </source>
</reference>
<organism evidence="2 3">
    <name type="scientific">Alteromonas alba</name>
    <dbReference type="NCBI Taxonomy" id="2079529"/>
    <lineage>
        <taxon>Bacteria</taxon>
        <taxon>Pseudomonadati</taxon>
        <taxon>Pseudomonadota</taxon>
        <taxon>Gammaproteobacteria</taxon>
        <taxon>Alteromonadales</taxon>
        <taxon>Alteromonadaceae</taxon>
        <taxon>Alteromonas/Salinimonas group</taxon>
        <taxon>Alteromonas</taxon>
    </lineage>
</organism>
<name>A0A2S9V6J2_9ALTE</name>
<keyword evidence="1" id="KW-0812">Transmembrane</keyword>
<dbReference type="EMBL" id="PVNP01000193">
    <property type="protein sequence ID" value="PRO72034.1"/>
    <property type="molecule type" value="Genomic_DNA"/>
</dbReference>
<evidence type="ECO:0000313" key="3">
    <source>
        <dbReference type="Proteomes" id="UP000238949"/>
    </source>
</evidence>
<dbReference type="AlphaFoldDB" id="A0A2S9V6J2"/>
<proteinExistence type="predicted"/>
<evidence type="ECO:0000313" key="2">
    <source>
        <dbReference type="EMBL" id="PRO72034.1"/>
    </source>
</evidence>
<evidence type="ECO:0000256" key="1">
    <source>
        <dbReference type="SAM" id="Phobius"/>
    </source>
</evidence>
<comment type="caution">
    <text evidence="2">The sequence shown here is derived from an EMBL/GenBank/DDBJ whole genome shotgun (WGS) entry which is preliminary data.</text>
</comment>
<evidence type="ECO:0008006" key="4">
    <source>
        <dbReference type="Google" id="ProtNLM"/>
    </source>
</evidence>
<sequence length="192" mass="21092">MNVRKKTGYSMSESDQNYRTKLVNAEQVQIASVFDSKLNANTAIEQVVRGTDVESQQVTLIEPDDSDFNRKLEGDSKALGKMMWYSHLLLGAAGLVVGLITAYLLVNIGPALTQQNPLATYIAVISPGIFIGLFVAGLLSLRPDRTQIIEVVRKAVKAKHYAVVVNLKSGQSVSKVRDMFSRHSNQVVESIQ</sequence>
<dbReference type="Proteomes" id="UP000238949">
    <property type="component" value="Unassembled WGS sequence"/>
</dbReference>
<keyword evidence="3" id="KW-1185">Reference proteome</keyword>
<feature type="transmembrane region" description="Helical" evidence="1">
    <location>
        <begin position="84"/>
        <end position="106"/>
    </location>
</feature>
<dbReference type="OrthoDB" id="6332366at2"/>